<protein>
    <submittedName>
        <fullName evidence="2">ASCH domain-containing protein</fullName>
    </submittedName>
</protein>
<dbReference type="OrthoDB" id="5522492at2"/>
<sequence>MKALLSIKPEYVERILSGEKTFEFRRKVFKRDDVDTLVIYASSPVQRVVAQAKITRILSDTPESIWQFTHEFGGINREAYFHYFHDTTLAHAIELADVDCFDEPLPLREYAPNLTVPPQSFAYLD</sequence>
<evidence type="ECO:0000313" key="2">
    <source>
        <dbReference type="EMBL" id="TCD54124.1"/>
    </source>
</evidence>
<dbReference type="Gene3D" id="2.30.130.30">
    <property type="entry name" value="Hypothetical protein"/>
    <property type="match status" value="1"/>
</dbReference>
<evidence type="ECO:0000313" key="3">
    <source>
        <dbReference type="Proteomes" id="UP000291289"/>
    </source>
</evidence>
<dbReference type="Pfam" id="PF04266">
    <property type="entry name" value="ASCH"/>
    <property type="match status" value="1"/>
</dbReference>
<evidence type="ECO:0000259" key="1">
    <source>
        <dbReference type="SMART" id="SM01022"/>
    </source>
</evidence>
<dbReference type="SMART" id="SM01022">
    <property type="entry name" value="ASCH"/>
    <property type="match status" value="1"/>
</dbReference>
<comment type="caution">
    <text evidence="2">The sequence shown here is derived from an EMBL/GenBank/DDBJ whole genome shotgun (WGS) entry which is preliminary data.</text>
</comment>
<feature type="domain" description="ASCH" evidence="1">
    <location>
        <begin position="5"/>
        <end position="99"/>
    </location>
</feature>
<gene>
    <name evidence="2" type="ORF">EJ419_05590</name>
</gene>
<dbReference type="InterPro" id="IPR015947">
    <property type="entry name" value="PUA-like_sf"/>
</dbReference>
<dbReference type="Proteomes" id="UP000291289">
    <property type="component" value="Unassembled WGS sequence"/>
</dbReference>
<accession>A0A4R0QPH0</accession>
<name>A0A4R0QPH0_9BIFI</name>
<dbReference type="EMBL" id="RXLP01000021">
    <property type="protein sequence ID" value="TCD54124.1"/>
    <property type="molecule type" value="Genomic_DNA"/>
</dbReference>
<reference evidence="2 3" key="1">
    <citation type="submission" date="2018-12" db="EMBL/GenBank/DDBJ databases">
        <title>Alloscrdovia theropitheci sp. nov: a novel taxon from the feces of the bleeding-herat monkey (Theropithecus geleda).</title>
        <authorList>
            <person name="Modesto M."/>
        </authorList>
    </citation>
    <scope>NUCLEOTIDE SEQUENCE [LARGE SCALE GENOMIC DNA]</scope>
    <source>
        <strain evidence="2 3">GLDI4/2</strain>
    </source>
</reference>
<organism evidence="2 3">
    <name type="scientific">Alloscardovia theropitheci</name>
    <dbReference type="NCBI Taxonomy" id="2496842"/>
    <lineage>
        <taxon>Bacteria</taxon>
        <taxon>Bacillati</taxon>
        <taxon>Actinomycetota</taxon>
        <taxon>Actinomycetes</taxon>
        <taxon>Bifidobacteriales</taxon>
        <taxon>Bifidobacteriaceae</taxon>
        <taxon>Alloscardovia</taxon>
    </lineage>
</organism>
<keyword evidence="3" id="KW-1185">Reference proteome</keyword>
<dbReference type="SUPFAM" id="SSF88697">
    <property type="entry name" value="PUA domain-like"/>
    <property type="match status" value="1"/>
</dbReference>
<proteinExistence type="predicted"/>
<dbReference type="InterPro" id="IPR007374">
    <property type="entry name" value="ASCH_domain"/>
</dbReference>
<dbReference type="RefSeq" id="WP_131284465.1">
    <property type="nucleotide sequence ID" value="NZ_RXLP01000021.1"/>
</dbReference>
<dbReference type="AlphaFoldDB" id="A0A4R0QPH0"/>